<keyword evidence="1" id="KW-1133">Transmembrane helix</keyword>
<dbReference type="AlphaFoldDB" id="A0A0S3T3I7"/>
<protein>
    <submittedName>
        <fullName evidence="2">Uncharacterized protein</fullName>
    </submittedName>
</protein>
<reference evidence="2 3" key="1">
    <citation type="journal article" date="2015" name="Sci. Rep.">
        <title>The power of single molecule real-time sequencing technology in the de novo assembly of a eukaryotic genome.</title>
        <authorList>
            <person name="Sakai H."/>
            <person name="Naito K."/>
            <person name="Ogiso-Tanaka E."/>
            <person name="Takahashi Y."/>
            <person name="Iseki K."/>
            <person name="Muto C."/>
            <person name="Satou K."/>
            <person name="Teruya K."/>
            <person name="Shiroma A."/>
            <person name="Shimoji M."/>
            <person name="Hirano T."/>
            <person name="Itoh T."/>
            <person name="Kaga A."/>
            <person name="Tomooka N."/>
        </authorList>
    </citation>
    <scope>NUCLEOTIDE SEQUENCE [LARGE SCALE GENOMIC DNA]</scope>
    <source>
        <strain evidence="3">cv. Shumari</strain>
    </source>
</reference>
<proteinExistence type="predicted"/>
<feature type="non-terminal residue" evidence="2">
    <location>
        <position position="1"/>
    </location>
</feature>
<sequence>PPSKETAVVGAGLDLEAVGCESVSMVTRCDRLMATMLAVVLCVSGLCFCILAHDLGMVLPVSVFVGCRRKFRF</sequence>
<organism evidence="2 3">
    <name type="scientific">Vigna angularis var. angularis</name>
    <dbReference type="NCBI Taxonomy" id="157739"/>
    <lineage>
        <taxon>Eukaryota</taxon>
        <taxon>Viridiplantae</taxon>
        <taxon>Streptophyta</taxon>
        <taxon>Embryophyta</taxon>
        <taxon>Tracheophyta</taxon>
        <taxon>Spermatophyta</taxon>
        <taxon>Magnoliopsida</taxon>
        <taxon>eudicotyledons</taxon>
        <taxon>Gunneridae</taxon>
        <taxon>Pentapetalae</taxon>
        <taxon>rosids</taxon>
        <taxon>fabids</taxon>
        <taxon>Fabales</taxon>
        <taxon>Fabaceae</taxon>
        <taxon>Papilionoideae</taxon>
        <taxon>50 kb inversion clade</taxon>
        <taxon>NPAAA clade</taxon>
        <taxon>indigoferoid/millettioid clade</taxon>
        <taxon>Phaseoleae</taxon>
        <taxon>Vigna</taxon>
    </lineage>
</organism>
<evidence type="ECO:0000256" key="1">
    <source>
        <dbReference type="SAM" id="Phobius"/>
    </source>
</evidence>
<evidence type="ECO:0000313" key="2">
    <source>
        <dbReference type="EMBL" id="BAT99426.1"/>
    </source>
</evidence>
<keyword evidence="1" id="KW-0812">Transmembrane</keyword>
<keyword evidence="1" id="KW-0472">Membrane</keyword>
<gene>
    <name evidence="2" type="primary">Vigan.10G086500</name>
    <name evidence="2" type="ORF">VIGAN_10086500</name>
</gene>
<feature type="transmembrane region" description="Helical" evidence="1">
    <location>
        <begin position="32"/>
        <end position="65"/>
    </location>
</feature>
<dbReference type="Proteomes" id="UP000291084">
    <property type="component" value="Chromosome 10"/>
</dbReference>
<accession>A0A0S3T3I7</accession>
<evidence type="ECO:0000313" key="3">
    <source>
        <dbReference type="Proteomes" id="UP000291084"/>
    </source>
</evidence>
<dbReference type="EMBL" id="AP015043">
    <property type="protein sequence ID" value="BAT99426.1"/>
    <property type="molecule type" value="Genomic_DNA"/>
</dbReference>
<name>A0A0S3T3I7_PHAAN</name>
<keyword evidence="3" id="KW-1185">Reference proteome</keyword>